<accession>A0A6J7WJ33</accession>
<dbReference type="EMBL" id="LR798248">
    <property type="protein sequence ID" value="CAB5218099.1"/>
    <property type="molecule type" value="Genomic_DNA"/>
</dbReference>
<proteinExistence type="predicted"/>
<evidence type="ECO:0000313" key="1">
    <source>
        <dbReference type="EMBL" id="CAB5218099.1"/>
    </source>
</evidence>
<gene>
    <name evidence="1" type="ORF">UFOVP208_53</name>
</gene>
<sequence length="60" mass="7363">MKQLNYKIKKGHVSYLWRGEGKRWYKARFKTSWFVDMSVYIKYMKFKNGNFYGNVNGLKK</sequence>
<organism evidence="1">
    <name type="scientific">uncultured Caudovirales phage</name>
    <dbReference type="NCBI Taxonomy" id="2100421"/>
    <lineage>
        <taxon>Viruses</taxon>
        <taxon>Duplodnaviria</taxon>
        <taxon>Heunggongvirae</taxon>
        <taxon>Uroviricota</taxon>
        <taxon>Caudoviricetes</taxon>
        <taxon>Peduoviridae</taxon>
        <taxon>Maltschvirus</taxon>
        <taxon>Maltschvirus maltsch</taxon>
    </lineage>
</organism>
<protein>
    <submittedName>
        <fullName evidence="1">Uncharacterized protein</fullName>
    </submittedName>
</protein>
<reference evidence="1" key="1">
    <citation type="submission" date="2020-05" db="EMBL/GenBank/DDBJ databases">
        <authorList>
            <person name="Chiriac C."/>
            <person name="Salcher M."/>
            <person name="Ghai R."/>
            <person name="Kavagutti S V."/>
        </authorList>
    </citation>
    <scope>NUCLEOTIDE SEQUENCE</scope>
</reference>
<name>A0A6J7WJ33_9CAUD</name>